<reference evidence="3" key="2">
    <citation type="submission" date="2020-09" db="EMBL/GenBank/DDBJ databases">
        <authorList>
            <person name="Sun Q."/>
            <person name="Ohkuma M."/>
        </authorList>
    </citation>
    <scope>NUCLEOTIDE SEQUENCE</scope>
    <source>
        <strain evidence="3">JCM 3086</strain>
    </source>
</reference>
<feature type="compositionally biased region" description="Gly residues" evidence="1">
    <location>
        <begin position="190"/>
        <end position="289"/>
    </location>
</feature>
<reference evidence="3" key="1">
    <citation type="journal article" date="2014" name="Int. J. Syst. Evol. Microbiol.">
        <title>Complete genome sequence of Corynebacterium casei LMG S-19264T (=DSM 44701T), isolated from a smear-ripened cheese.</title>
        <authorList>
            <consortium name="US DOE Joint Genome Institute (JGI-PGF)"/>
            <person name="Walter F."/>
            <person name="Albersmeier A."/>
            <person name="Kalinowski J."/>
            <person name="Ruckert C."/>
        </authorList>
    </citation>
    <scope>NUCLEOTIDE SEQUENCE</scope>
    <source>
        <strain evidence="3">JCM 3086</strain>
    </source>
</reference>
<feature type="chain" id="PRO_5039698572" evidence="2">
    <location>
        <begin position="28"/>
        <end position="372"/>
    </location>
</feature>
<dbReference type="Proteomes" id="UP000657574">
    <property type="component" value="Unassembled WGS sequence"/>
</dbReference>
<evidence type="ECO:0000313" key="3">
    <source>
        <dbReference type="EMBL" id="GGJ32912.1"/>
    </source>
</evidence>
<evidence type="ECO:0000313" key="4">
    <source>
        <dbReference type="Proteomes" id="UP000657574"/>
    </source>
</evidence>
<accession>A0A917KWC6</accession>
<gene>
    <name evidence="3" type="ORF">GCM10010121_050130</name>
</gene>
<dbReference type="RefSeq" id="WP_189313503.1">
    <property type="nucleotide sequence ID" value="NZ_BMQA01000017.1"/>
</dbReference>
<proteinExistence type="predicted"/>
<name>A0A917KWC6_9ACTN</name>
<evidence type="ECO:0000256" key="1">
    <source>
        <dbReference type="SAM" id="MobiDB-lite"/>
    </source>
</evidence>
<feature type="compositionally biased region" description="Gly residues" evidence="1">
    <location>
        <begin position="154"/>
        <end position="183"/>
    </location>
</feature>
<comment type="caution">
    <text evidence="3">The sequence shown here is derived from an EMBL/GenBank/DDBJ whole genome shotgun (WGS) entry which is preliminary data.</text>
</comment>
<keyword evidence="4" id="KW-1185">Reference proteome</keyword>
<protein>
    <submittedName>
        <fullName evidence="3">Uncharacterized protein</fullName>
    </submittedName>
</protein>
<evidence type="ECO:0000256" key="2">
    <source>
        <dbReference type="SAM" id="SignalP"/>
    </source>
</evidence>
<sequence length="372" mass="34352">MRRTARAALVAASLAGAVVGTAPAASADPAVQVSPVTVQPGGTVTVSVTCASNSGTVPATMAAASSAFEGRSVQLTRVPDTGGQTSRTAYRGTARITAMPGTGQDRAGAVSGTCPAAVGATGAPWRATFTVPREAGDGGRGAVRGDDERTGPDLGAGEGGLAGDGGGGHGEVGGGSGTGGLGETGREELGVGGVTGREQLGVGGVTGREELGGGGVAGREGLGVGGVAGREELGGGGVTGREELGGGGDTGNLGIGGGGAGGDLQGGGTGGIGGDTESHGSGGIGGDGGVGGIGGDGGIGSYGGIGGDGGDNHTCAGANTCSPDGGRLGVEAGEGGSFNGSVPTLVAGGALIAGAFAAAAHRLWRRRPDTDG</sequence>
<dbReference type="AlphaFoldDB" id="A0A917KWC6"/>
<feature type="signal peptide" evidence="2">
    <location>
        <begin position="1"/>
        <end position="27"/>
    </location>
</feature>
<organism evidence="3 4">
    <name type="scientific">Streptomyces brasiliensis</name>
    <dbReference type="NCBI Taxonomy" id="1954"/>
    <lineage>
        <taxon>Bacteria</taxon>
        <taxon>Bacillati</taxon>
        <taxon>Actinomycetota</taxon>
        <taxon>Actinomycetes</taxon>
        <taxon>Kitasatosporales</taxon>
        <taxon>Streptomycetaceae</taxon>
        <taxon>Streptomyces</taxon>
    </lineage>
</organism>
<feature type="region of interest" description="Disordered" evidence="1">
    <location>
        <begin position="131"/>
        <end position="289"/>
    </location>
</feature>
<dbReference type="EMBL" id="BMQA01000017">
    <property type="protein sequence ID" value="GGJ32912.1"/>
    <property type="molecule type" value="Genomic_DNA"/>
</dbReference>
<keyword evidence="2" id="KW-0732">Signal</keyword>